<evidence type="ECO:0000313" key="1">
    <source>
        <dbReference type="EMBL" id="SDB76290.1"/>
    </source>
</evidence>
<dbReference type="AlphaFoldDB" id="A0A1G6G2T9"/>
<reference evidence="1 2" key="1">
    <citation type="submission" date="2016-10" db="EMBL/GenBank/DDBJ databases">
        <authorList>
            <person name="de Groot N.N."/>
        </authorList>
    </citation>
    <scope>NUCLEOTIDE SEQUENCE [LARGE SCALE GENOMIC DNA]</scope>
    <source>
        <strain evidence="1 2">NLAE-zl-C500</strain>
    </source>
</reference>
<dbReference type="RefSeq" id="WP_074557118.1">
    <property type="nucleotide sequence ID" value="NZ_FMYE01000007.1"/>
</dbReference>
<sequence length="641" mass="74500">MANEVERLIRYIRKEDVAFFIGSGFSIKAGAPSVWKLIEALNKVVNTDLTKEASSTLRSITETFVEKYGDRQELLTILKDLFSFKPKDTSDQQMLVRIPHIHTIFTTNYDTLLEDAYPKEDRKVITSNTGCAFTSNVPVHIYKVHGDINTLNDPDRIVITDSDYKEYFTNKQFEFIWKELQNAFVKKHVVFIGYSLEDDNILEIIKTVRDCIGQNMKQPFVIAPEFNDDKKARLKANRINYIDSKAEYILEAILASLNDNIVSDFRQKKVCKETYDRFCEINAGLYSTTTNKGKENSIDDIHVKEGKERQDNINFKVPFNVREIMEQGSFNDCIKINGTNVSIPAYGIMASEIQEFEYRINGIRLSTKDDITKLLIMPSLEQRSVCLKMPSIGFVEKVMSYQYLENHKIHIDIETPIYILKTSIMQNSSNKYTMNIDVDFHGTYKSNEEAIKWIEMLIGLYSHKELKINGFGITVEKMEATVAVFELYKEYYQTIKSIECETKINFDYYNNYAEENLRYAKYILHYYNGTNFSTKLHNACVTFTIDSRDETNISIDKFKNDKFVIVESKLLGDIKLNGQTFTIPYVNTVFMNCLAKEVRTIDEYHYEIVMEDQEAAYVTWCSDKQPEQENNMLYLSNKRVS</sequence>
<proteinExistence type="predicted"/>
<dbReference type="EMBL" id="FMYE01000007">
    <property type="protein sequence ID" value="SDB76290.1"/>
    <property type="molecule type" value="Genomic_DNA"/>
</dbReference>
<evidence type="ECO:0000313" key="2">
    <source>
        <dbReference type="Proteomes" id="UP000183670"/>
    </source>
</evidence>
<dbReference type="Pfam" id="PF13289">
    <property type="entry name" value="SIR2_2"/>
    <property type="match status" value="1"/>
</dbReference>
<organism evidence="1 2">
    <name type="scientific">Bacteroides ovatus</name>
    <dbReference type="NCBI Taxonomy" id="28116"/>
    <lineage>
        <taxon>Bacteria</taxon>
        <taxon>Pseudomonadati</taxon>
        <taxon>Bacteroidota</taxon>
        <taxon>Bacteroidia</taxon>
        <taxon>Bacteroidales</taxon>
        <taxon>Bacteroidaceae</taxon>
        <taxon>Bacteroides</taxon>
    </lineage>
</organism>
<name>A0A1G6G2T9_BACOV</name>
<protein>
    <submittedName>
        <fullName evidence="1">SIR2-like domain-containing protein</fullName>
    </submittedName>
</protein>
<gene>
    <name evidence="1" type="ORF">SAMN05192581_1007114</name>
</gene>
<dbReference type="SUPFAM" id="SSF52467">
    <property type="entry name" value="DHS-like NAD/FAD-binding domain"/>
    <property type="match status" value="1"/>
</dbReference>
<dbReference type="InterPro" id="IPR029035">
    <property type="entry name" value="DHS-like_NAD/FAD-binding_dom"/>
</dbReference>
<dbReference type="Proteomes" id="UP000183670">
    <property type="component" value="Unassembled WGS sequence"/>
</dbReference>
<accession>A0A1G6G2T9</accession>